<accession>A0A2P6AQR9</accession>
<comment type="caution">
    <text evidence="2">The sequence shown here is derived from an EMBL/GenBank/DDBJ whole genome shotgun (WGS) entry which is preliminary data.</text>
</comment>
<gene>
    <name evidence="2" type="ORF">C5O18_09115</name>
</gene>
<name>A0A2P6AQR9_9GAMM</name>
<sequence length="434" mass="48074">MPLITRFLLPCLLAPLLASAPTSAAPAPDSYAFPLGNPFIATITGTPPALQPEGLPADRNIDQDDYALTLRPEREFDLPDNFWSVRKLKYRIARQHQPAPLVFIIAGTGSNYASGSMESLKKIFYKAGYHVVQLSSPTSYDFMAAASRHATPGFSREDARDLYAVMQAVRAQNAELPVTGYYLTGYSLGGLNAAFVSALDEQEKAFDFKRVLLLNPPVNLYTSVSNLDRLVHTEVKGVTDSQTFYDLIFAKLARYFQDKGHIQLNEAMLYDFQQSPQGLSNEELAMLIGSAFRFAAADIVFTSDLVNRRGGIVPTDAKITEGTSLTPYFRQALLCNFNCYIRTQLLPFWREHFDGTDLPALIRDTSLHGLEDYLKSATKVGVMTNADDLILGPGDLGFLRATFGDRLTVFPRGGHLGNLTYRENVAAMLEFLHD</sequence>
<dbReference type="PANTHER" id="PTHR30035:SF1">
    <property type="entry name" value="AB HYDROLASE-1 DOMAIN-CONTAINING PROTEIN"/>
    <property type="match status" value="1"/>
</dbReference>
<reference evidence="3" key="1">
    <citation type="submission" date="2018-02" db="EMBL/GenBank/DDBJ databases">
        <title>Genome sequencing of Solimonas sp. HR-BB.</title>
        <authorList>
            <person name="Lee Y."/>
            <person name="Jeon C.O."/>
        </authorList>
    </citation>
    <scope>NUCLEOTIDE SEQUENCE [LARGE SCALE GENOMIC DNA]</scope>
    <source>
        <strain evidence="3">HR-E</strain>
    </source>
</reference>
<keyword evidence="1" id="KW-0732">Signal</keyword>
<dbReference type="GO" id="GO:0004674">
    <property type="term" value="F:protein serine/threonine kinase activity"/>
    <property type="evidence" value="ECO:0007669"/>
    <property type="project" value="UniProtKB-KW"/>
</dbReference>
<dbReference type="RefSeq" id="WP_105193298.1">
    <property type="nucleotide sequence ID" value="NZ_PTQZ01000283.1"/>
</dbReference>
<keyword evidence="2" id="KW-0418">Kinase</keyword>
<feature type="signal peptide" evidence="1">
    <location>
        <begin position="1"/>
        <end position="24"/>
    </location>
</feature>
<dbReference type="OrthoDB" id="7328659at2"/>
<evidence type="ECO:0000313" key="2">
    <source>
        <dbReference type="EMBL" id="PQA31794.1"/>
    </source>
</evidence>
<keyword evidence="3" id="KW-1185">Reference proteome</keyword>
<evidence type="ECO:0000256" key="1">
    <source>
        <dbReference type="SAM" id="SignalP"/>
    </source>
</evidence>
<evidence type="ECO:0000313" key="3">
    <source>
        <dbReference type="Proteomes" id="UP000243900"/>
    </source>
</evidence>
<dbReference type="EMBL" id="PTQZ01000283">
    <property type="protein sequence ID" value="PQA31794.1"/>
    <property type="molecule type" value="Genomic_DNA"/>
</dbReference>
<dbReference type="Proteomes" id="UP000243900">
    <property type="component" value="Unassembled WGS sequence"/>
</dbReference>
<dbReference type="AlphaFoldDB" id="A0A2P6AQR9"/>
<keyword evidence="2" id="KW-0808">Transferase</keyword>
<dbReference type="InterPro" id="IPR029058">
    <property type="entry name" value="AB_hydrolase_fold"/>
</dbReference>
<dbReference type="InterPro" id="IPR007428">
    <property type="entry name" value="MlaA"/>
</dbReference>
<dbReference type="Gene3D" id="3.40.50.1820">
    <property type="entry name" value="alpha/beta hydrolase"/>
    <property type="match status" value="1"/>
</dbReference>
<proteinExistence type="predicted"/>
<organism evidence="2 3">
    <name type="scientific">Amnimonas aquatica</name>
    <dbReference type="NCBI Taxonomy" id="2094561"/>
    <lineage>
        <taxon>Bacteria</taxon>
        <taxon>Pseudomonadati</taxon>
        <taxon>Pseudomonadota</taxon>
        <taxon>Gammaproteobacteria</taxon>
        <taxon>Moraxellales</taxon>
        <taxon>Moraxellaceae</taxon>
        <taxon>Amnimonas</taxon>
    </lineage>
</organism>
<dbReference type="SUPFAM" id="SSF53474">
    <property type="entry name" value="alpha/beta-Hydrolases"/>
    <property type="match status" value="1"/>
</dbReference>
<dbReference type="GO" id="GO:0016020">
    <property type="term" value="C:membrane"/>
    <property type="evidence" value="ECO:0007669"/>
    <property type="project" value="InterPro"/>
</dbReference>
<keyword evidence="2" id="KW-0723">Serine/threonine-protein kinase</keyword>
<feature type="chain" id="PRO_5015137090" evidence="1">
    <location>
        <begin position="25"/>
        <end position="434"/>
    </location>
</feature>
<protein>
    <submittedName>
        <fullName evidence="2">Serine/threonine protein kinase</fullName>
    </submittedName>
</protein>
<dbReference type="PANTHER" id="PTHR30035">
    <property type="entry name" value="LIPOPROTEIN VACJ-RELATED"/>
    <property type="match status" value="1"/>
</dbReference>